<dbReference type="OrthoDB" id="6289637at2"/>
<dbReference type="Pfam" id="PF18607">
    <property type="entry name" value="HTH_54"/>
    <property type="match status" value="1"/>
</dbReference>
<dbReference type="InterPro" id="IPR050678">
    <property type="entry name" value="DNA_Partitioning_ATPase"/>
</dbReference>
<dbReference type="Proteomes" id="UP000242222">
    <property type="component" value="Unassembled WGS sequence"/>
</dbReference>
<dbReference type="CDD" id="cd02042">
    <property type="entry name" value="ParAB_family"/>
    <property type="match status" value="1"/>
</dbReference>
<feature type="domain" description="AAA" evidence="1">
    <location>
        <begin position="110"/>
        <end position="279"/>
    </location>
</feature>
<dbReference type="EMBL" id="FOVC01000015">
    <property type="protein sequence ID" value="SFN70967.1"/>
    <property type="molecule type" value="Genomic_DNA"/>
</dbReference>
<keyword evidence="4" id="KW-1185">Reference proteome</keyword>
<sequence length="401" mass="44567">MNNIEQLKKVATRAGKLLISLNDSISQQKNELEQNVFYLEYSKASLYKLPKLSKGSVEYAVTEMEAAGYVFKKKPSGNTMKYAMTIQNVIDLYFHRKVPKYRDRFKQAFTIFVTNLKGGGSKTVSTASLAHAMRVHPHLLLEDLRILALDFDPQASLTMFLSHENAIGLVENTAAQAMLQNLSRDELISDFIVPSIIPGVDIIPASIDDAFLAEGWKGLCEEYLPGQNIHSVLKENIIDKLKNDYDFIFLDSGPHLDAFLKNCIGAADLMFTPLPPATVDFHSSLKFVNSLPALIEAIENDGHQCSLISNIGFMSKILNKSDHKICHSQAKEVFGADMLDIVLPRLDGFERCGETFDTVISANPATYDGSTEALKSAKSAAEDFAKAVFDRIEFIRTEENV</sequence>
<gene>
    <name evidence="3" type="ORF">SAMN05216516_11518</name>
</gene>
<name>A0A1I5B8F4_9GAMM</name>
<protein>
    <submittedName>
        <fullName evidence="3">Cellulose biosynthesis protein BcsQ</fullName>
    </submittedName>
</protein>
<feature type="domain" description="ParA helix turn helix" evidence="2">
    <location>
        <begin position="15"/>
        <end position="105"/>
    </location>
</feature>
<organism evidence="3 4">
    <name type="scientific">Izhakiella capsodis</name>
    <dbReference type="NCBI Taxonomy" id="1367852"/>
    <lineage>
        <taxon>Bacteria</taxon>
        <taxon>Pseudomonadati</taxon>
        <taxon>Pseudomonadota</taxon>
        <taxon>Gammaproteobacteria</taxon>
        <taxon>Enterobacterales</taxon>
        <taxon>Erwiniaceae</taxon>
        <taxon>Izhakiella</taxon>
    </lineage>
</organism>
<evidence type="ECO:0000313" key="3">
    <source>
        <dbReference type="EMBL" id="SFN70967.1"/>
    </source>
</evidence>
<dbReference type="SUPFAM" id="SSF52540">
    <property type="entry name" value="P-loop containing nucleoside triphosphate hydrolases"/>
    <property type="match status" value="1"/>
</dbReference>
<dbReference type="Pfam" id="PF13614">
    <property type="entry name" value="AAA_31"/>
    <property type="match status" value="1"/>
</dbReference>
<dbReference type="STRING" id="1367852.SAMN05216516_11518"/>
<evidence type="ECO:0000313" key="4">
    <source>
        <dbReference type="Proteomes" id="UP000242222"/>
    </source>
</evidence>
<accession>A0A1I5B8F4</accession>
<dbReference type="InterPro" id="IPR027417">
    <property type="entry name" value="P-loop_NTPase"/>
</dbReference>
<proteinExistence type="predicted"/>
<dbReference type="AlphaFoldDB" id="A0A1I5B8F4"/>
<dbReference type="InterPro" id="IPR025669">
    <property type="entry name" value="AAA_dom"/>
</dbReference>
<dbReference type="InterPro" id="IPR041250">
    <property type="entry name" value="HTH_54"/>
</dbReference>
<dbReference type="PANTHER" id="PTHR13696">
    <property type="entry name" value="P-LOOP CONTAINING NUCLEOSIDE TRIPHOSPHATE HYDROLASE"/>
    <property type="match status" value="1"/>
</dbReference>
<evidence type="ECO:0000259" key="2">
    <source>
        <dbReference type="Pfam" id="PF18607"/>
    </source>
</evidence>
<dbReference type="PANTHER" id="PTHR13696:SF98">
    <property type="entry name" value="PLASMID PARTITION PROTEIN A"/>
    <property type="match status" value="1"/>
</dbReference>
<dbReference type="Gene3D" id="1.10.1660.30">
    <property type="match status" value="1"/>
</dbReference>
<evidence type="ECO:0000259" key="1">
    <source>
        <dbReference type="Pfam" id="PF13614"/>
    </source>
</evidence>
<reference evidence="4" key="1">
    <citation type="submission" date="2016-10" db="EMBL/GenBank/DDBJ databases">
        <authorList>
            <person name="Varghese N."/>
            <person name="Submissions S."/>
        </authorList>
    </citation>
    <scope>NUCLEOTIDE SEQUENCE [LARGE SCALE GENOMIC DNA]</scope>
    <source>
        <strain evidence="4">N6PO6</strain>
    </source>
</reference>
<dbReference type="Gene3D" id="3.40.50.300">
    <property type="entry name" value="P-loop containing nucleotide triphosphate hydrolases"/>
    <property type="match status" value="1"/>
</dbReference>
<dbReference type="RefSeq" id="WP_092879779.1">
    <property type="nucleotide sequence ID" value="NZ_FOVC01000015.1"/>
</dbReference>